<evidence type="ECO:0000313" key="2">
    <source>
        <dbReference type="EMBL" id="MQS35128.1"/>
    </source>
</evidence>
<reference evidence="2 3" key="1">
    <citation type="submission" date="2019-06" db="EMBL/GenBank/DDBJ databases">
        <title>Comparative genomics and metabolomics analyses of clavulanic acid producing Streptomyces species provides insight into specialized metabolism and evolution of beta-lactam biosynthetic gene clusters.</title>
        <authorList>
            <person name="Moore M.A."/>
            <person name="Cruz-Morales P."/>
            <person name="Barona Gomez F."/>
            <person name="Kapil T."/>
        </authorList>
    </citation>
    <scope>NUCLEOTIDE SEQUENCE [LARGE SCALE GENOMIC DNA]</scope>
    <source>
        <strain evidence="2 3">T-272</strain>
    </source>
</reference>
<feature type="region of interest" description="Disordered" evidence="1">
    <location>
        <begin position="69"/>
        <end position="112"/>
    </location>
</feature>
<protein>
    <submittedName>
        <fullName evidence="2">Uncharacterized protein</fullName>
    </submittedName>
</protein>
<keyword evidence="3" id="KW-1185">Reference proteome</keyword>
<name>A0ABW9NPG6_9ACTN</name>
<sequence>MRAAGGDEGLSAVSYGLSFDGPGDYRVRVHARGRDTAVDRTPGELTEWYLLQVWPAPAQPPHVLTANDQYGTTQRAAVPDSDATITGPCGTPPTTSPPSSGDETNASTAAPREFRLGCCSDVQHAGRLAREHSAPLAPAAMPRPATAARGSRPGGVRAGAGLGGAGGRHDPRGCRAPGADALLARPPAPDEQSCPRVRGGVPGR</sequence>
<feature type="compositionally biased region" description="Low complexity" evidence="1">
    <location>
        <begin position="134"/>
        <end position="148"/>
    </location>
</feature>
<feature type="compositionally biased region" description="Low complexity" evidence="1">
    <location>
        <begin position="175"/>
        <end position="185"/>
    </location>
</feature>
<comment type="caution">
    <text evidence="2">The sequence shown here is derived from an EMBL/GenBank/DDBJ whole genome shotgun (WGS) entry which is preliminary data.</text>
</comment>
<dbReference type="Proteomes" id="UP000460558">
    <property type="component" value="Unassembled WGS sequence"/>
</dbReference>
<dbReference type="EMBL" id="VDEQ01000054">
    <property type="protein sequence ID" value="MQS35128.1"/>
    <property type="molecule type" value="Genomic_DNA"/>
</dbReference>
<feature type="region of interest" description="Disordered" evidence="1">
    <location>
        <begin position="129"/>
        <end position="204"/>
    </location>
</feature>
<organism evidence="2 3">
    <name type="scientific">Streptomyces katsurahamanus</name>
    <dbReference type="NCBI Taxonomy" id="2577098"/>
    <lineage>
        <taxon>Bacteria</taxon>
        <taxon>Bacillati</taxon>
        <taxon>Actinomycetota</taxon>
        <taxon>Actinomycetes</taxon>
        <taxon>Kitasatosporales</taxon>
        <taxon>Streptomycetaceae</taxon>
        <taxon>Streptomyces</taxon>
    </lineage>
</organism>
<evidence type="ECO:0000313" key="3">
    <source>
        <dbReference type="Proteomes" id="UP000460558"/>
    </source>
</evidence>
<accession>A0ABW9NPG6</accession>
<evidence type="ECO:0000256" key="1">
    <source>
        <dbReference type="SAM" id="MobiDB-lite"/>
    </source>
</evidence>
<proteinExistence type="predicted"/>
<gene>
    <name evidence="2" type="ORF">FFZ77_05690</name>
</gene>
<feature type="compositionally biased region" description="Gly residues" evidence="1">
    <location>
        <begin position="152"/>
        <end position="166"/>
    </location>
</feature>